<name>A0A073JQX1_LIMRT</name>
<organism evidence="1 2">
    <name type="scientific">Limosilactobacillus reuteri</name>
    <name type="common">Lactobacillus reuteri</name>
    <dbReference type="NCBI Taxonomy" id="1598"/>
    <lineage>
        <taxon>Bacteria</taxon>
        <taxon>Bacillati</taxon>
        <taxon>Bacillota</taxon>
        <taxon>Bacilli</taxon>
        <taxon>Lactobacillales</taxon>
        <taxon>Lactobacillaceae</taxon>
        <taxon>Limosilactobacillus</taxon>
    </lineage>
</organism>
<protein>
    <submittedName>
        <fullName evidence="1">Uncharacterized protein</fullName>
    </submittedName>
</protein>
<dbReference type="EMBL" id="JOSX01000010">
    <property type="protein sequence ID" value="KEK16104.1"/>
    <property type="molecule type" value="Genomic_DNA"/>
</dbReference>
<dbReference type="PATRIC" id="fig|1598.90.peg.513"/>
<accession>A0A073JQX1</accession>
<evidence type="ECO:0000313" key="1">
    <source>
        <dbReference type="EMBL" id="KEK16104.1"/>
    </source>
</evidence>
<dbReference type="RefSeq" id="WP_035168381.1">
    <property type="nucleotide sequence ID" value="NZ_NGPR01000076.1"/>
</dbReference>
<comment type="caution">
    <text evidence="1">The sequence shown here is derived from an EMBL/GenBank/DDBJ whole genome shotgun (WGS) entry which is preliminary data.</text>
</comment>
<dbReference type="Proteomes" id="UP000027731">
    <property type="component" value="Unassembled WGS sequence"/>
</dbReference>
<reference evidence="1 2" key="1">
    <citation type="submission" date="2014-06" db="EMBL/GenBank/DDBJ databases">
        <title>Genetic determinant of reutericyclin biosynthesis of Lactobacillus reuteri.</title>
        <authorList>
            <person name="Lin X."/>
            <person name="Duar R."/>
            <person name="Walter J."/>
            <person name="Gaenzle M."/>
        </authorList>
    </citation>
    <scope>NUCLEOTIDE SEQUENCE [LARGE SCALE GENOMIC DNA]</scope>
    <source>
        <strain evidence="1 2">LTH2584</strain>
    </source>
</reference>
<sequence>MSKTVVEFEDPRLQTLKTVIDDVRENKNLYRNFEHVNSVLEELQILSEQVLKEHDASSISEEQVSILKRATRIVAPMTRNFYKVFCRIQESVEGEILKNTNTLIYTKITDYRAYPRLISWFDDYYIDSTDRQFLAIDNHVARPSFKITHYSALDGERLLDTYGIPCFSLENDSHMLYWYAKREVKTDSLRMRRNKRYGQFIHVEGMYDDTFFNLTQDEYNKIISWLITILTSQITALHTLWFSKPGLSAIHIGKSIAFFEK</sequence>
<dbReference type="AlphaFoldDB" id="A0A073JQX1"/>
<evidence type="ECO:0000313" key="2">
    <source>
        <dbReference type="Proteomes" id="UP000027731"/>
    </source>
</evidence>
<gene>
    <name evidence="1" type="ORF">LR3_08545</name>
</gene>
<proteinExistence type="predicted"/>